<dbReference type="Pfam" id="PF16916">
    <property type="entry name" value="ZT_dimer"/>
    <property type="match status" value="1"/>
</dbReference>
<keyword evidence="6 10" id="KW-0812">Transmembrane</keyword>
<sequence>MTASAHRQQYQFWTRLASSAAVIAALCMITIKAIAWYMSDSAAMLASLTDSVFDVAASIINFFVLRYALLPADDDHRFGHGKAESLAGLAQAAFIMGSAMLLILHSIDRLKHPQPIDNGELAVYATIASVVITLALVALQIVAVQRTNSVAIKADSMHYRSDLLMNLAILLSLWLTMQGYYSVDGWFAIGIALYLIWGAKDIALESAAALMDKELPPEFTADIERIVCAHPRVHGVHAVRTRQAGHTKFVQLHLELDDKMPLLEAHGITDAVEEAIMRAYPEADVLIHQDPISIVRDAQVNA</sequence>
<feature type="transmembrane region" description="Helical" evidence="10">
    <location>
        <begin position="163"/>
        <end position="180"/>
    </location>
</feature>
<proteinExistence type="inferred from homology"/>
<evidence type="ECO:0000259" key="12">
    <source>
        <dbReference type="Pfam" id="PF16916"/>
    </source>
</evidence>
<dbReference type="EMBL" id="JBHSUS010000001">
    <property type="protein sequence ID" value="MFC6438765.1"/>
    <property type="molecule type" value="Genomic_DNA"/>
</dbReference>
<dbReference type="SUPFAM" id="SSF160240">
    <property type="entry name" value="Cation efflux protein cytoplasmic domain-like"/>
    <property type="match status" value="1"/>
</dbReference>
<dbReference type="InterPro" id="IPR036837">
    <property type="entry name" value="Cation_efflux_CTD_sf"/>
</dbReference>
<keyword evidence="3" id="KW-0813">Transport</keyword>
<dbReference type="PANTHER" id="PTHR43840">
    <property type="entry name" value="MITOCHONDRIAL METAL TRANSPORTER 1-RELATED"/>
    <property type="match status" value="1"/>
</dbReference>
<feature type="transmembrane region" description="Helical" evidence="10">
    <location>
        <begin position="122"/>
        <end position="142"/>
    </location>
</feature>
<feature type="transmembrane region" description="Helical" evidence="10">
    <location>
        <begin position="43"/>
        <end position="65"/>
    </location>
</feature>
<keyword evidence="7" id="KW-0864">Zinc transport</keyword>
<evidence type="ECO:0000256" key="3">
    <source>
        <dbReference type="ARBA" id="ARBA00022448"/>
    </source>
</evidence>
<keyword evidence="5" id="KW-0410">Iron transport</keyword>
<keyword evidence="9 10" id="KW-0472">Membrane</keyword>
<dbReference type="InterPro" id="IPR002524">
    <property type="entry name" value="Cation_efflux"/>
</dbReference>
<keyword evidence="14" id="KW-1185">Reference proteome</keyword>
<evidence type="ECO:0000256" key="7">
    <source>
        <dbReference type="ARBA" id="ARBA00022906"/>
    </source>
</evidence>
<organism evidence="13 14">
    <name type="scientific">Pseudobowmanella zhangzhouensis</name>
    <dbReference type="NCBI Taxonomy" id="1537679"/>
    <lineage>
        <taxon>Bacteria</taxon>
        <taxon>Pseudomonadati</taxon>
        <taxon>Pseudomonadota</taxon>
        <taxon>Gammaproteobacteria</taxon>
        <taxon>Alteromonadales</taxon>
        <taxon>Alteromonadaceae</taxon>
    </lineage>
</organism>
<dbReference type="PANTHER" id="PTHR43840:SF41">
    <property type="entry name" value="CATION-EFFLUX PUMP FIEF"/>
    <property type="match status" value="1"/>
</dbReference>
<evidence type="ECO:0000313" key="14">
    <source>
        <dbReference type="Proteomes" id="UP001596364"/>
    </source>
</evidence>
<evidence type="ECO:0000256" key="4">
    <source>
        <dbReference type="ARBA" id="ARBA00022475"/>
    </source>
</evidence>
<keyword evidence="8 10" id="KW-1133">Transmembrane helix</keyword>
<dbReference type="InterPro" id="IPR058533">
    <property type="entry name" value="Cation_efflux_TM"/>
</dbReference>
<dbReference type="RefSeq" id="WP_131259353.1">
    <property type="nucleotide sequence ID" value="NZ_JBHSUS010000001.1"/>
</dbReference>
<dbReference type="NCBIfam" id="TIGR01297">
    <property type="entry name" value="CDF"/>
    <property type="match status" value="1"/>
</dbReference>
<evidence type="ECO:0000256" key="2">
    <source>
        <dbReference type="ARBA" id="ARBA00010212"/>
    </source>
</evidence>
<dbReference type="Gene3D" id="3.30.70.1350">
    <property type="entry name" value="Cation efflux protein, cytoplasmic domain"/>
    <property type="match status" value="1"/>
</dbReference>
<comment type="caution">
    <text evidence="13">The sequence shown here is derived from an EMBL/GenBank/DDBJ whole genome shotgun (WGS) entry which is preliminary data.</text>
</comment>
<evidence type="ECO:0000256" key="6">
    <source>
        <dbReference type="ARBA" id="ARBA00022692"/>
    </source>
</evidence>
<keyword evidence="7" id="KW-0862">Zinc</keyword>
<evidence type="ECO:0000256" key="5">
    <source>
        <dbReference type="ARBA" id="ARBA00022496"/>
    </source>
</evidence>
<accession>A0ABW1XFI1</accession>
<dbReference type="InterPro" id="IPR027470">
    <property type="entry name" value="Cation_efflux_CTD"/>
</dbReference>
<dbReference type="Gene3D" id="1.20.1510.10">
    <property type="entry name" value="Cation efflux protein transmembrane domain"/>
    <property type="match status" value="1"/>
</dbReference>
<keyword evidence="7" id="KW-0406">Ion transport</keyword>
<gene>
    <name evidence="13" type="ORF">ACFP85_01135</name>
</gene>
<feature type="transmembrane region" description="Helical" evidence="10">
    <location>
        <begin position="86"/>
        <end position="107"/>
    </location>
</feature>
<dbReference type="SUPFAM" id="SSF161111">
    <property type="entry name" value="Cation efflux protein transmembrane domain-like"/>
    <property type="match status" value="1"/>
</dbReference>
<comment type="similarity">
    <text evidence="2">Belongs to the cation diffusion facilitator (CDF) transporter (TC 2.A.4) family. FieF subfamily.</text>
</comment>
<dbReference type="Proteomes" id="UP001596364">
    <property type="component" value="Unassembled WGS sequence"/>
</dbReference>
<comment type="subcellular location">
    <subcellularLocation>
        <location evidence="1">Membrane</location>
        <topology evidence="1">Multi-pass membrane protein</topology>
    </subcellularLocation>
</comment>
<evidence type="ECO:0000256" key="1">
    <source>
        <dbReference type="ARBA" id="ARBA00004141"/>
    </source>
</evidence>
<dbReference type="Pfam" id="PF01545">
    <property type="entry name" value="Cation_efflux"/>
    <property type="match status" value="1"/>
</dbReference>
<evidence type="ECO:0000259" key="11">
    <source>
        <dbReference type="Pfam" id="PF01545"/>
    </source>
</evidence>
<dbReference type="InterPro" id="IPR050291">
    <property type="entry name" value="CDF_Transporter"/>
</dbReference>
<evidence type="ECO:0000256" key="9">
    <source>
        <dbReference type="ARBA" id="ARBA00023136"/>
    </source>
</evidence>
<evidence type="ECO:0000313" key="13">
    <source>
        <dbReference type="EMBL" id="MFC6438765.1"/>
    </source>
</evidence>
<keyword evidence="5" id="KW-0408">Iron</keyword>
<dbReference type="InterPro" id="IPR027469">
    <property type="entry name" value="Cation_efflux_TMD_sf"/>
</dbReference>
<evidence type="ECO:0000256" key="8">
    <source>
        <dbReference type="ARBA" id="ARBA00022989"/>
    </source>
</evidence>
<name>A0ABW1XFI1_9ALTE</name>
<evidence type="ECO:0000256" key="10">
    <source>
        <dbReference type="SAM" id="Phobius"/>
    </source>
</evidence>
<feature type="domain" description="Cation efflux protein transmembrane" evidence="11">
    <location>
        <begin position="20"/>
        <end position="211"/>
    </location>
</feature>
<protein>
    <submittedName>
        <fullName evidence="13">Cation diffusion facilitator family transporter</fullName>
    </submittedName>
</protein>
<keyword evidence="4" id="KW-1003">Cell membrane</keyword>
<reference evidence="14" key="1">
    <citation type="journal article" date="2019" name="Int. J. Syst. Evol. Microbiol.">
        <title>The Global Catalogue of Microorganisms (GCM) 10K type strain sequencing project: providing services to taxonomists for standard genome sequencing and annotation.</title>
        <authorList>
            <consortium name="The Broad Institute Genomics Platform"/>
            <consortium name="The Broad Institute Genome Sequencing Center for Infectious Disease"/>
            <person name="Wu L."/>
            <person name="Ma J."/>
        </authorList>
    </citation>
    <scope>NUCLEOTIDE SEQUENCE [LARGE SCALE GENOMIC DNA]</scope>
    <source>
        <strain evidence="14">CGMCC 1.16031</strain>
    </source>
</reference>
<feature type="transmembrane region" description="Helical" evidence="10">
    <location>
        <begin position="12"/>
        <end position="37"/>
    </location>
</feature>
<feature type="domain" description="Cation efflux protein cytoplasmic" evidence="12">
    <location>
        <begin position="215"/>
        <end position="291"/>
    </location>
</feature>